<accession>A0ACC0BFP8</accession>
<proteinExistence type="predicted"/>
<reference evidence="2" key="1">
    <citation type="journal article" date="2023" name="Nat. Plants">
        <title>Single-cell RNA sequencing provides a high-resolution roadmap for understanding the multicellular compartmentation of specialized metabolism.</title>
        <authorList>
            <person name="Sun S."/>
            <person name="Shen X."/>
            <person name="Li Y."/>
            <person name="Li Y."/>
            <person name="Wang S."/>
            <person name="Li R."/>
            <person name="Zhang H."/>
            <person name="Shen G."/>
            <person name="Guo B."/>
            <person name="Wei J."/>
            <person name="Xu J."/>
            <person name="St-Pierre B."/>
            <person name="Chen S."/>
            <person name="Sun C."/>
        </authorList>
    </citation>
    <scope>NUCLEOTIDE SEQUENCE [LARGE SCALE GENOMIC DNA]</scope>
</reference>
<organism evidence="1 2">
    <name type="scientific">Catharanthus roseus</name>
    <name type="common">Madagascar periwinkle</name>
    <name type="synonym">Vinca rosea</name>
    <dbReference type="NCBI Taxonomy" id="4058"/>
    <lineage>
        <taxon>Eukaryota</taxon>
        <taxon>Viridiplantae</taxon>
        <taxon>Streptophyta</taxon>
        <taxon>Embryophyta</taxon>
        <taxon>Tracheophyta</taxon>
        <taxon>Spermatophyta</taxon>
        <taxon>Magnoliopsida</taxon>
        <taxon>eudicotyledons</taxon>
        <taxon>Gunneridae</taxon>
        <taxon>Pentapetalae</taxon>
        <taxon>asterids</taxon>
        <taxon>lamiids</taxon>
        <taxon>Gentianales</taxon>
        <taxon>Apocynaceae</taxon>
        <taxon>Rauvolfioideae</taxon>
        <taxon>Vinceae</taxon>
        <taxon>Catharanthinae</taxon>
        <taxon>Catharanthus</taxon>
    </lineage>
</organism>
<evidence type="ECO:0000313" key="2">
    <source>
        <dbReference type="Proteomes" id="UP001060085"/>
    </source>
</evidence>
<protein>
    <submittedName>
        <fullName evidence="1">Uncharacterized protein</fullName>
    </submittedName>
</protein>
<comment type="caution">
    <text evidence="1">The sequence shown here is derived from an EMBL/GenBank/DDBJ whole genome shotgun (WGS) entry which is preliminary data.</text>
</comment>
<sequence>MVRPSSRRGDADLGPVTDSTCRVERRPITTSSRGVRGRHSTSDLPVIPTPLAPGFHHGTGSRNKRHEVARDAPAPTQKRKKVKASDWEQTEAAKGGPVDRSSSHHTMDMWRVRYGVDSYLSLC</sequence>
<keyword evidence="2" id="KW-1185">Reference proteome</keyword>
<name>A0ACC0BFP8_CATRO</name>
<dbReference type="Proteomes" id="UP001060085">
    <property type="component" value="Linkage Group LG03"/>
</dbReference>
<evidence type="ECO:0000313" key="1">
    <source>
        <dbReference type="EMBL" id="KAI5671441.1"/>
    </source>
</evidence>
<dbReference type="EMBL" id="CM044703">
    <property type="protein sequence ID" value="KAI5671441.1"/>
    <property type="molecule type" value="Genomic_DNA"/>
</dbReference>
<gene>
    <name evidence="1" type="ORF">M9H77_11805</name>
</gene>